<dbReference type="Gene3D" id="3.40.630.30">
    <property type="match status" value="1"/>
</dbReference>
<evidence type="ECO:0000313" key="3">
    <source>
        <dbReference type="Proteomes" id="UP000093111"/>
    </source>
</evidence>
<keyword evidence="3" id="KW-1185">Reference proteome</keyword>
<dbReference type="SUPFAM" id="SSF55729">
    <property type="entry name" value="Acyl-CoA N-acyltransferases (Nat)"/>
    <property type="match status" value="1"/>
</dbReference>
<feature type="domain" description="N-acetyltransferase" evidence="1">
    <location>
        <begin position="5"/>
        <end position="158"/>
    </location>
</feature>
<dbReference type="Pfam" id="PF00583">
    <property type="entry name" value="Acetyltransf_1"/>
    <property type="match status" value="1"/>
</dbReference>
<dbReference type="PROSITE" id="PS51186">
    <property type="entry name" value="GNAT"/>
    <property type="match status" value="1"/>
</dbReference>
<dbReference type="InterPro" id="IPR000182">
    <property type="entry name" value="GNAT_dom"/>
</dbReference>
<evidence type="ECO:0000313" key="2">
    <source>
        <dbReference type="EMBL" id="OBZ97459.1"/>
    </source>
</evidence>
<proteinExistence type="predicted"/>
<dbReference type="PATRIC" id="fig|1612624.7.peg.11"/>
<name>A0A1C7P856_9HYPH</name>
<accession>A0A1C7P856</accession>
<reference evidence="2 3" key="1">
    <citation type="journal article" date="2016" name="Syst. Appl. Microbiol.">
        <title>Pararhizobium polonicum sp. nov. isolated from tumors on stone fruit rootstocks.</title>
        <authorList>
            <person name="Pulawska J."/>
            <person name="Kuzmanovic N."/>
            <person name="Willems A."/>
            <person name="Pothier J.F."/>
        </authorList>
    </citation>
    <scope>NUCLEOTIDE SEQUENCE [LARGE SCALE GENOMIC DNA]</scope>
    <source>
        <strain evidence="2 3">F5.1</strain>
        <plasmid evidence="2">pF5.1a</plasmid>
    </source>
</reference>
<geneLocation type="plasmid" evidence="3">
    <name>pf5.1a</name>
</geneLocation>
<comment type="caution">
    <text evidence="2">The sequence shown here is derived from an EMBL/GenBank/DDBJ whole genome shotgun (WGS) entry which is preliminary data.</text>
</comment>
<dbReference type="CDD" id="cd04301">
    <property type="entry name" value="NAT_SF"/>
    <property type="match status" value="1"/>
</dbReference>
<gene>
    <name evidence="2" type="ORF">ADU59_00055</name>
</gene>
<keyword evidence="2" id="KW-0614">Plasmid</keyword>
<dbReference type="AlphaFoldDB" id="A0A1C7P856"/>
<dbReference type="EMBL" id="LGLV01000001">
    <property type="protein sequence ID" value="OBZ97459.1"/>
    <property type="molecule type" value="Genomic_DNA"/>
</dbReference>
<protein>
    <recommendedName>
        <fullName evidence="1">N-acetyltransferase domain-containing protein</fullName>
    </recommendedName>
</protein>
<sequence length="263" mass="29585">MFARMELIKATDEDFHFVRSWLADEEKSYQRLRGDDPYGDFDRGFWCNLSVIERNFEQGELEVVRIGGKAVAFHFGRFLSPGITEVHPLYRDKGLGTAIVRQLLARASSLRVCRLHVSCITQRSAQFWEKFGFHPRDADADDRYKILDHPIELPLAAPQMVTVEFFGEGAWYTQGSGGKPYKTVDLPCVVADGRVLLSAMCHDAVADRDSPGGDRHVRVVLDGETIFQDWIGTGSSNAFGFGRNPHCYTTCADSFNLSVLKRA</sequence>
<dbReference type="GO" id="GO:0016747">
    <property type="term" value="F:acyltransferase activity, transferring groups other than amino-acyl groups"/>
    <property type="evidence" value="ECO:0007669"/>
    <property type="project" value="InterPro"/>
</dbReference>
<organism evidence="2 3">
    <name type="scientific">Pararhizobium polonicum</name>
    <dbReference type="NCBI Taxonomy" id="1612624"/>
    <lineage>
        <taxon>Bacteria</taxon>
        <taxon>Pseudomonadati</taxon>
        <taxon>Pseudomonadota</taxon>
        <taxon>Alphaproteobacteria</taxon>
        <taxon>Hyphomicrobiales</taxon>
        <taxon>Rhizobiaceae</taxon>
        <taxon>Rhizobium/Agrobacterium group</taxon>
        <taxon>Pararhizobium</taxon>
    </lineage>
</organism>
<dbReference type="InterPro" id="IPR016181">
    <property type="entry name" value="Acyl_CoA_acyltransferase"/>
</dbReference>
<evidence type="ECO:0000259" key="1">
    <source>
        <dbReference type="PROSITE" id="PS51186"/>
    </source>
</evidence>
<dbReference type="Proteomes" id="UP000093111">
    <property type="component" value="Plasmid pF5.1a"/>
</dbReference>